<evidence type="ECO:0008006" key="3">
    <source>
        <dbReference type="Google" id="ProtNLM"/>
    </source>
</evidence>
<dbReference type="RefSeq" id="WP_096430343.1">
    <property type="nucleotide sequence ID" value="NZ_NTJD01000001.1"/>
</dbReference>
<name>A0A2A4CV66_9RHOB</name>
<dbReference type="InterPro" id="IPR023393">
    <property type="entry name" value="START-like_dom_sf"/>
</dbReference>
<evidence type="ECO:0000313" key="1">
    <source>
        <dbReference type="EMBL" id="PCD78029.1"/>
    </source>
</evidence>
<dbReference type="EMBL" id="NTJD01000001">
    <property type="protein sequence ID" value="PCD78029.1"/>
    <property type="molecule type" value="Genomic_DNA"/>
</dbReference>
<dbReference type="CDD" id="cd07812">
    <property type="entry name" value="SRPBCC"/>
    <property type="match status" value="1"/>
</dbReference>
<organism evidence="1 2">
    <name type="scientific">Pseudothioclava arenosa</name>
    <dbReference type="NCBI Taxonomy" id="1795308"/>
    <lineage>
        <taxon>Bacteria</taxon>
        <taxon>Pseudomonadati</taxon>
        <taxon>Pseudomonadota</taxon>
        <taxon>Alphaproteobacteria</taxon>
        <taxon>Rhodobacterales</taxon>
        <taxon>Paracoccaceae</taxon>
        <taxon>Pseudothioclava</taxon>
    </lineage>
</organism>
<sequence>MKFSTRTDIAAPVEFVFAQLSDFPGFEAAARRRGAEVTRLDTLAAPGAGMSWDVAFRLRGKRRQMIADVRHYAPPTRLDYLAISPSFALELTLELVQTMPGRSRLVIGLEVKPRSLPARLMVQSAKLGRKRLDRKFEERVAKFARELEDRARAAGVA</sequence>
<protein>
    <recommendedName>
        <fullName evidence="3">SRPBCC family protein</fullName>
    </recommendedName>
</protein>
<dbReference type="OrthoDB" id="7860307at2"/>
<reference evidence="1 2" key="1">
    <citation type="submission" date="2017-09" db="EMBL/GenBank/DDBJ databases">
        <title>A multilocus sequence analysis scheme for characterization of bacteria in the genus Thioclava.</title>
        <authorList>
            <person name="Liu Y."/>
            <person name="Shao Z."/>
        </authorList>
    </citation>
    <scope>NUCLEOTIDE SEQUENCE [LARGE SCALE GENOMIC DNA]</scope>
    <source>
        <strain evidence="1 2">CAU 1312</strain>
    </source>
</reference>
<dbReference type="Gene3D" id="3.30.530.20">
    <property type="match status" value="1"/>
</dbReference>
<accession>A0A2A4CV66</accession>
<dbReference type="AlphaFoldDB" id="A0A2A4CV66"/>
<keyword evidence="2" id="KW-1185">Reference proteome</keyword>
<proteinExistence type="predicted"/>
<gene>
    <name evidence="1" type="ORF">CLN94_01600</name>
</gene>
<dbReference type="Pfam" id="PF10604">
    <property type="entry name" value="Polyketide_cyc2"/>
    <property type="match status" value="1"/>
</dbReference>
<evidence type="ECO:0000313" key="2">
    <source>
        <dbReference type="Proteomes" id="UP000243507"/>
    </source>
</evidence>
<dbReference type="InterPro" id="IPR019587">
    <property type="entry name" value="Polyketide_cyclase/dehydratase"/>
</dbReference>
<dbReference type="SUPFAM" id="SSF55961">
    <property type="entry name" value="Bet v1-like"/>
    <property type="match status" value="1"/>
</dbReference>
<dbReference type="Proteomes" id="UP000243507">
    <property type="component" value="Unassembled WGS sequence"/>
</dbReference>
<comment type="caution">
    <text evidence="1">The sequence shown here is derived from an EMBL/GenBank/DDBJ whole genome shotgun (WGS) entry which is preliminary data.</text>
</comment>